<proteinExistence type="predicted"/>
<name>A0ABS9YG72_9ACTN</name>
<organism evidence="1 2">
    <name type="scientific">Streptomyces cylindrosporus</name>
    <dbReference type="NCBI Taxonomy" id="2927583"/>
    <lineage>
        <taxon>Bacteria</taxon>
        <taxon>Bacillati</taxon>
        <taxon>Actinomycetota</taxon>
        <taxon>Actinomycetes</taxon>
        <taxon>Kitasatosporales</taxon>
        <taxon>Streptomycetaceae</taxon>
        <taxon>Streptomyces</taxon>
    </lineage>
</organism>
<gene>
    <name evidence="1" type="ORF">MQP27_34695</name>
</gene>
<dbReference type="RefSeq" id="WP_242772607.1">
    <property type="nucleotide sequence ID" value="NZ_JALDAY010000011.1"/>
</dbReference>
<keyword evidence="2" id="KW-1185">Reference proteome</keyword>
<reference evidence="1" key="1">
    <citation type="submission" date="2022-03" db="EMBL/GenBank/DDBJ databases">
        <title>Streptomyces 7R015 and 7R016 isolated from Barleria lupulina in Thailand.</title>
        <authorList>
            <person name="Kanchanasin P."/>
            <person name="Phongsopitanun W."/>
            <person name="Tanasupawat S."/>
        </authorList>
    </citation>
    <scope>NUCLEOTIDE SEQUENCE</scope>
    <source>
        <strain evidence="1">7R015</strain>
    </source>
</reference>
<accession>A0ABS9YG72</accession>
<evidence type="ECO:0000313" key="2">
    <source>
        <dbReference type="Proteomes" id="UP001165269"/>
    </source>
</evidence>
<evidence type="ECO:0000313" key="1">
    <source>
        <dbReference type="EMBL" id="MCI3276238.1"/>
    </source>
</evidence>
<protein>
    <submittedName>
        <fullName evidence="1">Uncharacterized protein</fullName>
    </submittedName>
</protein>
<comment type="caution">
    <text evidence="1">The sequence shown here is derived from an EMBL/GenBank/DDBJ whole genome shotgun (WGS) entry which is preliminary data.</text>
</comment>
<dbReference type="EMBL" id="JALDAY010000011">
    <property type="protein sequence ID" value="MCI3276238.1"/>
    <property type="molecule type" value="Genomic_DNA"/>
</dbReference>
<dbReference type="Proteomes" id="UP001165269">
    <property type="component" value="Unassembled WGS sequence"/>
</dbReference>
<sequence length="317" mass="36173">MVLSRLQGEDDIGVLQAVDELYAHDLLSRTCQVRYEEDDHSPDFRLYRRSDYIAGVELLTLFMEKEFSSEISRNDALVRGIDSRVRPDKWYVLPEINDWKRQPSLKNLTRWLREEIGNLADPAPGLAQSDYPCVIYSTPEVEIEFTFVPRRRVTSPTEREPIVVAGPIVTKFVASDRRLRSAVSQKAGSRYEHREKPFAIMISVRDTLCDTEDVINALYGDDAIAISLTNPGVATPVRRRNGVFSISAAHPEGRNRRLSCVFVLMRGWLPVTQEVPALLRFDNPWAEFPFPDDVLVPAKHLVARTHQSGTHMEWAPE</sequence>